<proteinExistence type="inferred from homology"/>
<evidence type="ECO:0000256" key="6">
    <source>
        <dbReference type="ARBA" id="ARBA00022741"/>
    </source>
</evidence>
<dbReference type="PANTHER" id="PTHR47958">
    <property type="entry name" value="ATP-DEPENDENT RNA HELICASE DBP3"/>
    <property type="match status" value="1"/>
</dbReference>
<evidence type="ECO:0000256" key="4">
    <source>
        <dbReference type="ARBA" id="ARBA00022517"/>
    </source>
</evidence>
<evidence type="ECO:0000259" key="17">
    <source>
        <dbReference type="PROSITE" id="PS51195"/>
    </source>
</evidence>
<dbReference type="Pfam" id="PF00271">
    <property type="entry name" value="Helicase_C"/>
    <property type="match status" value="1"/>
</dbReference>
<evidence type="ECO:0000313" key="18">
    <source>
        <dbReference type="EMBL" id="KAK3239044.1"/>
    </source>
</evidence>
<keyword evidence="5" id="KW-0698">rRNA processing</keyword>
<feature type="domain" description="Helicase C-terminal" evidence="16">
    <location>
        <begin position="409"/>
        <end position="556"/>
    </location>
</feature>
<comment type="function">
    <text evidence="11">ATP-dependent RNA helicase required for 60S ribosomal subunit synthesis. Involved in efficient pre-rRNA processing, predominantly at site A3, which is necessary for the normal formation of 25S and 5.8S rRNAs.</text>
</comment>
<sequence>MGSKNMEESGGKKLKKKNKEVAEAVVSAESPEVSAKKKDAKKKKKKPAEDEEEDQSAPVEKPKKKKKSKDADADTQIDEKKKTKKKKRKEAEEDEDNEESPPAKKQKSTETPEPKKKKKKDKKEKVSKEDEDVVISGLAGSNIYVENPEVAKLSAEEVAALRKTLNVTNITSNVDYKPLSKFEYAGFPATLLQSCKGFEKPSPIQAQCWPIILSGRDMIGIASTGSGKTLAFGLPGLTKALAVKFTAYQPSMVCIAPTRELAVQIAKVLEEAGKPCDLGVACVYGGSPKHVQAKLLAKAAIVVGTPGRLQDFMNDGTCDISKCRYMVLDEADRMLDLGFEKAIREIFSYTPKDRQTLMFSATWPQEAAKLAGDFLSTAVQVTIGSSELTASHSVEQRVEVCEQFERLEKLDGLLKKYHKGQTNRIIIFVLYKKEAPQVETALRRKGWNPVAIHGDMTQDGRLKAINGFADGSTPLLIATDVAARGLDIPNVEFVVNYSFPLTVEDYVHRIGRTGRAGKTGVSHTFFTSFDKPRAGELVNVLREAGAEVPQALLNFGTHVKKKESKLYGAHFKDIDMNAKPKKMTFGDDDDE</sequence>
<evidence type="ECO:0000256" key="7">
    <source>
        <dbReference type="ARBA" id="ARBA00022801"/>
    </source>
</evidence>
<evidence type="ECO:0000259" key="16">
    <source>
        <dbReference type="PROSITE" id="PS51194"/>
    </source>
</evidence>
<dbReference type="FunFam" id="3.40.50.300:FF:000008">
    <property type="entry name" value="ATP-dependent RNA helicase RhlB"/>
    <property type="match status" value="1"/>
</dbReference>
<name>A0AAE0BNP3_9CHLO</name>
<dbReference type="GO" id="GO:0003724">
    <property type="term" value="F:RNA helicase activity"/>
    <property type="evidence" value="ECO:0007669"/>
    <property type="project" value="UniProtKB-EC"/>
</dbReference>
<comment type="subcellular location">
    <subcellularLocation>
        <location evidence="1">Nucleus</location>
        <location evidence="1">Nucleolus</location>
    </subcellularLocation>
</comment>
<comment type="similarity">
    <text evidence="2">Belongs to the DEAD box helicase family. DDX5/DBP2 subfamily.</text>
</comment>
<dbReference type="InterPro" id="IPR001650">
    <property type="entry name" value="Helicase_C-like"/>
</dbReference>
<evidence type="ECO:0000256" key="14">
    <source>
        <dbReference type="SAM" id="MobiDB-lite"/>
    </source>
</evidence>
<dbReference type="CDD" id="cd00268">
    <property type="entry name" value="DEADc"/>
    <property type="match status" value="1"/>
</dbReference>
<keyword evidence="19" id="KW-1185">Reference proteome</keyword>
<evidence type="ECO:0000256" key="3">
    <source>
        <dbReference type="ARBA" id="ARBA00012552"/>
    </source>
</evidence>
<reference evidence="18 19" key="1">
    <citation type="journal article" date="2015" name="Genome Biol. Evol.">
        <title>Comparative Genomics of a Bacterivorous Green Alga Reveals Evolutionary Causalities and Consequences of Phago-Mixotrophic Mode of Nutrition.</title>
        <authorList>
            <person name="Burns J.A."/>
            <person name="Paasch A."/>
            <person name="Narechania A."/>
            <person name="Kim E."/>
        </authorList>
    </citation>
    <scope>NUCLEOTIDE SEQUENCE [LARGE SCALE GENOMIC DNA]</scope>
    <source>
        <strain evidence="18 19">PLY_AMNH</strain>
    </source>
</reference>
<gene>
    <name evidence="18" type="ORF">CYMTET_51001</name>
</gene>
<organism evidence="18 19">
    <name type="scientific">Cymbomonas tetramitiformis</name>
    <dbReference type="NCBI Taxonomy" id="36881"/>
    <lineage>
        <taxon>Eukaryota</taxon>
        <taxon>Viridiplantae</taxon>
        <taxon>Chlorophyta</taxon>
        <taxon>Pyramimonadophyceae</taxon>
        <taxon>Pyramimonadales</taxon>
        <taxon>Pyramimonadaceae</taxon>
        <taxon>Cymbomonas</taxon>
    </lineage>
</organism>
<evidence type="ECO:0000313" key="19">
    <source>
        <dbReference type="Proteomes" id="UP001190700"/>
    </source>
</evidence>
<dbReference type="AlphaFoldDB" id="A0AAE0BNP3"/>
<evidence type="ECO:0000256" key="2">
    <source>
        <dbReference type="ARBA" id="ARBA00009334"/>
    </source>
</evidence>
<feature type="short sequence motif" description="Q motif" evidence="12">
    <location>
        <begin position="180"/>
        <end position="206"/>
    </location>
</feature>
<evidence type="ECO:0000259" key="15">
    <source>
        <dbReference type="PROSITE" id="PS51192"/>
    </source>
</evidence>
<dbReference type="InterPro" id="IPR014001">
    <property type="entry name" value="Helicase_ATP-bd"/>
</dbReference>
<dbReference type="GO" id="GO:0016787">
    <property type="term" value="F:hydrolase activity"/>
    <property type="evidence" value="ECO:0007669"/>
    <property type="project" value="UniProtKB-KW"/>
</dbReference>
<dbReference type="SMART" id="SM00487">
    <property type="entry name" value="DEXDc"/>
    <property type="match status" value="1"/>
</dbReference>
<dbReference type="EMBL" id="LGRX02034041">
    <property type="protein sequence ID" value="KAK3239044.1"/>
    <property type="molecule type" value="Genomic_DNA"/>
</dbReference>
<accession>A0AAE0BNP3</accession>
<feature type="compositionally biased region" description="Low complexity" evidence="14">
    <location>
        <begin position="23"/>
        <end position="33"/>
    </location>
</feature>
<evidence type="ECO:0000256" key="12">
    <source>
        <dbReference type="PROSITE-ProRule" id="PRU00552"/>
    </source>
</evidence>
<evidence type="ECO:0000256" key="10">
    <source>
        <dbReference type="ARBA" id="ARBA00023242"/>
    </source>
</evidence>
<dbReference type="CDD" id="cd18787">
    <property type="entry name" value="SF2_C_DEAD"/>
    <property type="match status" value="1"/>
</dbReference>
<dbReference type="Proteomes" id="UP001190700">
    <property type="component" value="Unassembled WGS sequence"/>
</dbReference>
<feature type="compositionally biased region" description="Basic and acidic residues" evidence="14">
    <location>
        <begin position="69"/>
        <end position="81"/>
    </location>
</feature>
<dbReference type="PROSITE" id="PS51192">
    <property type="entry name" value="HELICASE_ATP_BIND_1"/>
    <property type="match status" value="1"/>
</dbReference>
<dbReference type="EC" id="3.6.4.13" evidence="3"/>
<dbReference type="SMART" id="SM00490">
    <property type="entry name" value="HELICc"/>
    <property type="match status" value="1"/>
</dbReference>
<dbReference type="GO" id="GO:0005524">
    <property type="term" value="F:ATP binding"/>
    <property type="evidence" value="ECO:0007669"/>
    <property type="project" value="UniProtKB-KW"/>
</dbReference>
<evidence type="ECO:0000256" key="11">
    <source>
        <dbReference type="ARBA" id="ARBA00037449"/>
    </source>
</evidence>
<evidence type="ECO:0000256" key="13">
    <source>
        <dbReference type="RuleBase" id="RU000492"/>
    </source>
</evidence>
<dbReference type="InterPro" id="IPR044742">
    <property type="entry name" value="DEAD/DEAH_RhlB"/>
</dbReference>
<dbReference type="InterPro" id="IPR014014">
    <property type="entry name" value="RNA_helicase_DEAD_Q_motif"/>
</dbReference>
<keyword evidence="10" id="KW-0539">Nucleus</keyword>
<keyword evidence="4" id="KW-0690">Ribosome biogenesis</keyword>
<feature type="domain" description="DEAD-box RNA helicase Q" evidence="17">
    <location>
        <begin position="180"/>
        <end position="206"/>
    </location>
</feature>
<keyword evidence="6 13" id="KW-0547">Nucleotide-binding</keyword>
<dbReference type="PROSITE" id="PS00039">
    <property type="entry name" value="DEAD_ATP_HELICASE"/>
    <property type="match status" value="1"/>
</dbReference>
<evidence type="ECO:0000256" key="9">
    <source>
        <dbReference type="ARBA" id="ARBA00022840"/>
    </source>
</evidence>
<dbReference type="PROSITE" id="PS51194">
    <property type="entry name" value="HELICASE_CTER"/>
    <property type="match status" value="1"/>
</dbReference>
<dbReference type="SUPFAM" id="SSF52540">
    <property type="entry name" value="P-loop containing nucleoside triphosphate hydrolases"/>
    <property type="match status" value="1"/>
</dbReference>
<evidence type="ECO:0000256" key="5">
    <source>
        <dbReference type="ARBA" id="ARBA00022552"/>
    </source>
</evidence>
<dbReference type="InterPro" id="IPR011545">
    <property type="entry name" value="DEAD/DEAH_box_helicase_dom"/>
</dbReference>
<protein>
    <recommendedName>
        <fullName evidence="3">RNA helicase</fullName>
        <ecNumber evidence="3">3.6.4.13</ecNumber>
    </recommendedName>
</protein>
<evidence type="ECO:0000256" key="1">
    <source>
        <dbReference type="ARBA" id="ARBA00004604"/>
    </source>
</evidence>
<keyword evidence="7 13" id="KW-0378">Hydrolase</keyword>
<dbReference type="PROSITE" id="PS51195">
    <property type="entry name" value="Q_MOTIF"/>
    <property type="match status" value="1"/>
</dbReference>
<keyword evidence="9 13" id="KW-0067">ATP-binding</keyword>
<feature type="domain" description="Helicase ATP-binding" evidence="15">
    <location>
        <begin position="209"/>
        <end position="381"/>
    </location>
</feature>
<feature type="compositionally biased region" description="Basic and acidic residues" evidence="14">
    <location>
        <begin position="1"/>
        <end position="11"/>
    </location>
</feature>
<dbReference type="InterPro" id="IPR000629">
    <property type="entry name" value="RNA-helicase_DEAD-box_CS"/>
</dbReference>
<evidence type="ECO:0000256" key="8">
    <source>
        <dbReference type="ARBA" id="ARBA00022806"/>
    </source>
</evidence>
<comment type="caution">
    <text evidence="18">The sequence shown here is derived from an EMBL/GenBank/DDBJ whole genome shotgun (WGS) entry which is preliminary data.</text>
</comment>
<dbReference type="InterPro" id="IPR027417">
    <property type="entry name" value="P-loop_NTPase"/>
</dbReference>
<dbReference type="Gene3D" id="3.40.50.300">
    <property type="entry name" value="P-loop containing nucleotide triphosphate hydrolases"/>
    <property type="match status" value="2"/>
</dbReference>
<dbReference type="Pfam" id="PF00270">
    <property type="entry name" value="DEAD"/>
    <property type="match status" value="1"/>
</dbReference>
<feature type="region of interest" description="Disordered" evidence="14">
    <location>
        <begin position="1"/>
        <end position="131"/>
    </location>
</feature>
<dbReference type="GO" id="GO:0003676">
    <property type="term" value="F:nucleic acid binding"/>
    <property type="evidence" value="ECO:0007669"/>
    <property type="project" value="InterPro"/>
</dbReference>
<keyword evidence="8 13" id="KW-0347">Helicase</keyword>